<evidence type="ECO:0000313" key="8">
    <source>
        <dbReference type="EMBL" id="MFD2414346.1"/>
    </source>
</evidence>
<feature type="transmembrane region" description="Helical" evidence="6">
    <location>
        <begin position="31"/>
        <end position="53"/>
    </location>
</feature>
<protein>
    <submittedName>
        <fullName evidence="8">PspC domain-containing protein</fullName>
    </submittedName>
</protein>
<dbReference type="PANTHER" id="PTHR33885">
    <property type="entry name" value="PHAGE SHOCK PROTEIN C"/>
    <property type="match status" value="1"/>
</dbReference>
<keyword evidence="3 6" id="KW-0812">Transmembrane</keyword>
<evidence type="ECO:0000256" key="1">
    <source>
        <dbReference type="ARBA" id="ARBA00004162"/>
    </source>
</evidence>
<evidence type="ECO:0000256" key="3">
    <source>
        <dbReference type="ARBA" id="ARBA00022692"/>
    </source>
</evidence>
<reference evidence="9" key="1">
    <citation type="journal article" date="2019" name="Int. J. Syst. Evol. Microbiol.">
        <title>The Global Catalogue of Microorganisms (GCM) 10K type strain sequencing project: providing services to taxonomists for standard genome sequencing and annotation.</title>
        <authorList>
            <consortium name="The Broad Institute Genomics Platform"/>
            <consortium name="The Broad Institute Genome Sequencing Center for Infectious Disease"/>
            <person name="Wu L."/>
            <person name="Ma J."/>
        </authorList>
    </citation>
    <scope>NUCLEOTIDE SEQUENCE [LARGE SCALE GENOMIC DNA]</scope>
    <source>
        <strain evidence="9">CCM 8725</strain>
    </source>
</reference>
<accession>A0ABW5FHF8</accession>
<feature type="domain" description="Phage shock protein PspC N-terminal" evidence="7">
    <location>
        <begin position="3"/>
        <end position="61"/>
    </location>
</feature>
<keyword evidence="5 6" id="KW-0472">Membrane</keyword>
<dbReference type="EMBL" id="JBHUKY010000101">
    <property type="protein sequence ID" value="MFD2414346.1"/>
    <property type="molecule type" value="Genomic_DNA"/>
</dbReference>
<evidence type="ECO:0000256" key="4">
    <source>
        <dbReference type="ARBA" id="ARBA00022989"/>
    </source>
</evidence>
<dbReference type="Proteomes" id="UP001597448">
    <property type="component" value="Unassembled WGS sequence"/>
</dbReference>
<evidence type="ECO:0000313" key="9">
    <source>
        <dbReference type="Proteomes" id="UP001597448"/>
    </source>
</evidence>
<dbReference type="Pfam" id="PF04024">
    <property type="entry name" value="PspC"/>
    <property type="match status" value="1"/>
</dbReference>
<gene>
    <name evidence="8" type="ORF">ACFSX3_31330</name>
</gene>
<dbReference type="RefSeq" id="WP_209994642.1">
    <property type="nucleotide sequence ID" value="NZ_JBHSVQ010000001.1"/>
</dbReference>
<comment type="caution">
    <text evidence="8">The sequence shown here is derived from an EMBL/GenBank/DDBJ whole genome shotgun (WGS) entry which is preliminary data.</text>
</comment>
<evidence type="ECO:0000256" key="6">
    <source>
        <dbReference type="SAM" id="Phobius"/>
    </source>
</evidence>
<keyword evidence="2" id="KW-1003">Cell membrane</keyword>
<name>A0ABW5FHF8_9BACL</name>
<keyword evidence="9" id="KW-1185">Reference proteome</keyword>
<sequence>MTKKLTRSVTDKKLTGLCGGLARYFKVDATLVRLIVAIATIFSFGTVVFLYIIGSLIVPQESYGGFDDGFNNY</sequence>
<proteinExistence type="predicted"/>
<comment type="subcellular location">
    <subcellularLocation>
        <location evidence="1">Cell membrane</location>
        <topology evidence="1">Single-pass membrane protein</topology>
    </subcellularLocation>
</comment>
<dbReference type="PANTHER" id="PTHR33885:SF3">
    <property type="entry name" value="PHAGE SHOCK PROTEIN C"/>
    <property type="match status" value="1"/>
</dbReference>
<keyword evidence="4 6" id="KW-1133">Transmembrane helix</keyword>
<organism evidence="8 9">
    <name type="scientific">Paenibacillus rhizoplanae</name>
    <dbReference type="NCBI Taxonomy" id="1917181"/>
    <lineage>
        <taxon>Bacteria</taxon>
        <taxon>Bacillati</taxon>
        <taxon>Bacillota</taxon>
        <taxon>Bacilli</taxon>
        <taxon>Bacillales</taxon>
        <taxon>Paenibacillaceae</taxon>
        <taxon>Paenibacillus</taxon>
    </lineage>
</organism>
<evidence type="ECO:0000259" key="7">
    <source>
        <dbReference type="Pfam" id="PF04024"/>
    </source>
</evidence>
<evidence type="ECO:0000256" key="2">
    <source>
        <dbReference type="ARBA" id="ARBA00022475"/>
    </source>
</evidence>
<evidence type="ECO:0000256" key="5">
    <source>
        <dbReference type="ARBA" id="ARBA00023136"/>
    </source>
</evidence>
<dbReference type="InterPro" id="IPR052027">
    <property type="entry name" value="PspC"/>
</dbReference>
<dbReference type="InterPro" id="IPR007168">
    <property type="entry name" value="Phageshock_PspC_N"/>
</dbReference>